<keyword evidence="3" id="KW-1185">Reference proteome</keyword>
<dbReference type="AlphaFoldDB" id="A0A0C2MNW5"/>
<name>A0A0C2MNW5_THEKT</name>
<evidence type="ECO:0000256" key="1">
    <source>
        <dbReference type="SAM" id="Phobius"/>
    </source>
</evidence>
<evidence type="ECO:0000313" key="2">
    <source>
        <dbReference type="EMBL" id="KII66055.1"/>
    </source>
</evidence>
<keyword evidence="1" id="KW-1133">Transmembrane helix</keyword>
<keyword evidence="1" id="KW-0812">Transmembrane</keyword>
<comment type="caution">
    <text evidence="2">The sequence shown here is derived from an EMBL/GenBank/DDBJ whole genome shotgun (WGS) entry which is preliminary data.</text>
</comment>
<sequence>MLLMLKIEPCPHDVIHKTQHHFFRLNKKKLTRKLVGNCVQIINRHKQCINRDIQVTIRRMKMKDVSKTIVVITATLEIFMVMGLVNPVVRGMAVVQYFFTQIAKDGEKTIQEKGAVIMIAIKIPVEKEAVNVTEMPKEVGIEIGMKAVTGTETVIAVGVVINTTSLIGTEDVIVTVRNLTMVFQRKKNFAESKPIESEVFWLNIEMQRSKAFKLVYKIDFSK</sequence>
<dbReference type="Proteomes" id="UP000031668">
    <property type="component" value="Unassembled WGS sequence"/>
</dbReference>
<proteinExistence type="predicted"/>
<dbReference type="EMBL" id="JWZT01003622">
    <property type="protein sequence ID" value="KII66055.1"/>
    <property type="molecule type" value="Genomic_DNA"/>
</dbReference>
<feature type="transmembrane region" description="Helical" evidence="1">
    <location>
        <begin position="68"/>
        <end position="89"/>
    </location>
</feature>
<gene>
    <name evidence="2" type="ORF">RF11_10161</name>
</gene>
<keyword evidence="1" id="KW-0472">Membrane</keyword>
<protein>
    <submittedName>
        <fullName evidence="2">Uncharacterized protein</fullName>
    </submittedName>
</protein>
<organism evidence="2 3">
    <name type="scientific">Thelohanellus kitauei</name>
    <name type="common">Myxosporean</name>
    <dbReference type="NCBI Taxonomy" id="669202"/>
    <lineage>
        <taxon>Eukaryota</taxon>
        <taxon>Metazoa</taxon>
        <taxon>Cnidaria</taxon>
        <taxon>Myxozoa</taxon>
        <taxon>Myxosporea</taxon>
        <taxon>Bivalvulida</taxon>
        <taxon>Platysporina</taxon>
        <taxon>Myxobolidae</taxon>
        <taxon>Thelohanellus</taxon>
    </lineage>
</organism>
<evidence type="ECO:0000313" key="3">
    <source>
        <dbReference type="Proteomes" id="UP000031668"/>
    </source>
</evidence>
<accession>A0A0C2MNW5</accession>
<reference evidence="2 3" key="1">
    <citation type="journal article" date="2014" name="Genome Biol. Evol.">
        <title>The genome of the myxosporean Thelohanellus kitauei shows adaptations to nutrient acquisition within its fish host.</title>
        <authorList>
            <person name="Yang Y."/>
            <person name="Xiong J."/>
            <person name="Zhou Z."/>
            <person name="Huo F."/>
            <person name="Miao W."/>
            <person name="Ran C."/>
            <person name="Liu Y."/>
            <person name="Zhang J."/>
            <person name="Feng J."/>
            <person name="Wang M."/>
            <person name="Wang M."/>
            <person name="Wang L."/>
            <person name="Yao B."/>
        </authorList>
    </citation>
    <scope>NUCLEOTIDE SEQUENCE [LARGE SCALE GENOMIC DNA]</scope>
    <source>
        <strain evidence="2">Wuqing</strain>
    </source>
</reference>